<protein>
    <submittedName>
        <fullName evidence="2">Beta family protein</fullName>
    </submittedName>
</protein>
<feature type="compositionally biased region" description="Low complexity" evidence="1">
    <location>
        <begin position="370"/>
        <end position="389"/>
    </location>
</feature>
<feature type="compositionally biased region" description="Pro residues" evidence="1">
    <location>
        <begin position="352"/>
        <end position="361"/>
    </location>
</feature>
<gene>
    <name evidence="2" type="ORF">ACFP90_23740</name>
</gene>
<accession>A0ABW1ZQ54</accession>
<comment type="caution">
    <text evidence="2">The sequence shown here is derived from an EMBL/GenBank/DDBJ whole genome shotgun (WGS) entry which is preliminary data.</text>
</comment>
<proteinExistence type="predicted"/>
<organism evidence="2 3">
    <name type="scientific">Deinococcus multiflagellatus</name>
    <dbReference type="NCBI Taxonomy" id="1656887"/>
    <lineage>
        <taxon>Bacteria</taxon>
        <taxon>Thermotogati</taxon>
        <taxon>Deinococcota</taxon>
        <taxon>Deinococci</taxon>
        <taxon>Deinococcales</taxon>
        <taxon>Deinococcaceae</taxon>
        <taxon>Deinococcus</taxon>
    </lineage>
</organism>
<keyword evidence="3" id="KW-1185">Reference proteome</keyword>
<evidence type="ECO:0000313" key="2">
    <source>
        <dbReference type="EMBL" id="MFC6663061.1"/>
    </source>
</evidence>
<dbReference type="Proteomes" id="UP001596317">
    <property type="component" value="Unassembled WGS sequence"/>
</dbReference>
<feature type="region of interest" description="Disordered" evidence="1">
    <location>
        <begin position="346"/>
        <end position="389"/>
    </location>
</feature>
<evidence type="ECO:0000256" key="1">
    <source>
        <dbReference type="SAM" id="MobiDB-lite"/>
    </source>
</evidence>
<reference evidence="3" key="1">
    <citation type="journal article" date="2019" name="Int. J. Syst. Evol. Microbiol.">
        <title>The Global Catalogue of Microorganisms (GCM) 10K type strain sequencing project: providing services to taxonomists for standard genome sequencing and annotation.</title>
        <authorList>
            <consortium name="The Broad Institute Genomics Platform"/>
            <consortium name="The Broad Institute Genome Sequencing Center for Infectious Disease"/>
            <person name="Wu L."/>
            <person name="Ma J."/>
        </authorList>
    </citation>
    <scope>NUCLEOTIDE SEQUENCE [LARGE SCALE GENOMIC DNA]</scope>
    <source>
        <strain evidence="3">CCUG 63830</strain>
    </source>
</reference>
<dbReference type="RefSeq" id="WP_224612022.1">
    <property type="nucleotide sequence ID" value="NZ_JAIQXV010000022.1"/>
</dbReference>
<evidence type="ECO:0000313" key="3">
    <source>
        <dbReference type="Proteomes" id="UP001596317"/>
    </source>
</evidence>
<name>A0ABW1ZQ54_9DEIO</name>
<dbReference type="EMBL" id="JBHSWB010000002">
    <property type="protein sequence ID" value="MFC6663061.1"/>
    <property type="molecule type" value="Genomic_DNA"/>
</dbReference>
<dbReference type="Pfam" id="PF14350">
    <property type="entry name" value="Beta_protein"/>
    <property type="match status" value="1"/>
</dbReference>
<dbReference type="InterPro" id="IPR025683">
    <property type="entry name" value="Protein_beta"/>
</dbReference>
<sequence>MYMPVLKVKGGELSALKASQVELLSPLLELVPPKPADDPAKVIQTRAKEIARAWRHEIRVDVLQFVAAVGEVLPSGVHVLDALDTALMSHGVPLIPVTGLGRTATFQTAAAGVAARRGRGAALRLQASDLQRPGLAQGYALQAATDLGLPATGIDLILDLQGVAPATMASLATAADHTLTALYATPTGAAAPAWRACYVVAGGYPVNPSGVAPGSVTPLPRADWQLWSTHTFPVATVYGDYGVDSPAFPGTGGRAFSNIKYTTDQDWLFIRGINVTMPGGRSQFLANCKILTARPEFKGAAFSKGDTFIANTCTAGATQGNPQQWRAAMYSHHIAFVLDQLRGHGAAAPVRHGPPAPPLPAPGVKKAKGASKTPKGPKAPAARASKSKS</sequence>